<comment type="caution">
    <text evidence="2">The sequence shown here is derived from an EMBL/GenBank/DDBJ whole genome shotgun (WGS) entry which is preliminary data.</text>
</comment>
<gene>
    <name evidence="2" type="ORF">MED92_13728</name>
</gene>
<feature type="compositionally biased region" description="Basic and acidic residues" evidence="1">
    <location>
        <begin position="39"/>
        <end position="49"/>
    </location>
</feature>
<organism evidence="2 3">
    <name type="scientific">Neptuniibacter caesariensis</name>
    <dbReference type="NCBI Taxonomy" id="207954"/>
    <lineage>
        <taxon>Bacteria</taxon>
        <taxon>Pseudomonadati</taxon>
        <taxon>Pseudomonadota</taxon>
        <taxon>Gammaproteobacteria</taxon>
        <taxon>Oceanospirillales</taxon>
        <taxon>Oceanospirillaceae</taxon>
        <taxon>Neptuniibacter</taxon>
    </lineage>
</organism>
<accession>A0A7U8C6D5</accession>
<keyword evidence="3" id="KW-1185">Reference proteome</keyword>
<reference evidence="2 3" key="1">
    <citation type="submission" date="2006-02" db="EMBL/GenBank/DDBJ databases">
        <authorList>
            <person name="Pinhassi J."/>
            <person name="Pedros-Alio C."/>
            <person name="Ferriera S."/>
            <person name="Johnson J."/>
            <person name="Kravitz S."/>
            <person name="Halpern A."/>
            <person name="Remington K."/>
            <person name="Beeson K."/>
            <person name="Tran B."/>
            <person name="Rogers Y.-H."/>
            <person name="Friedman R."/>
            <person name="Venter J.C."/>
        </authorList>
    </citation>
    <scope>NUCLEOTIDE SEQUENCE [LARGE SCALE GENOMIC DNA]</scope>
    <source>
        <strain evidence="2 3">MED92</strain>
    </source>
</reference>
<name>A0A7U8C6D5_NEPCE</name>
<evidence type="ECO:0000313" key="3">
    <source>
        <dbReference type="Proteomes" id="UP000002171"/>
    </source>
</evidence>
<proteinExistence type="predicted"/>
<dbReference type="RefSeq" id="WP_007020411.1">
    <property type="nucleotide sequence ID" value="NZ_CH724125.1"/>
</dbReference>
<dbReference type="AlphaFoldDB" id="A0A7U8C6D5"/>
<evidence type="ECO:0000313" key="2">
    <source>
        <dbReference type="EMBL" id="EAR60739.1"/>
    </source>
</evidence>
<dbReference type="Proteomes" id="UP000002171">
    <property type="component" value="Unassembled WGS sequence"/>
</dbReference>
<evidence type="ECO:0000256" key="1">
    <source>
        <dbReference type="SAM" id="MobiDB-lite"/>
    </source>
</evidence>
<sequence length="56" mass="6429">MLLLTAPLSANESAPSLSFLEYLAEEENQSWMINILEENPEKTLEKKEEETQDDSE</sequence>
<feature type="region of interest" description="Disordered" evidence="1">
    <location>
        <begin position="37"/>
        <end position="56"/>
    </location>
</feature>
<protein>
    <submittedName>
        <fullName evidence="2">Uncharacterized protein</fullName>
    </submittedName>
</protein>
<dbReference type="EMBL" id="AAOW01000014">
    <property type="protein sequence ID" value="EAR60739.1"/>
    <property type="molecule type" value="Genomic_DNA"/>
</dbReference>